<dbReference type="eggNOG" id="ENOG5032SFN">
    <property type="taxonomic scope" value="Bacteria"/>
</dbReference>
<dbReference type="HOGENOM" id="CLU_113711_1_0_11"/>
<dbReference type="OrthoDB" id="3826919at2"/>
<evidence type="ECO:0000256" key="1">
    <source>
        <dbReference type="SAM" id="MobiDB-lite"/>
    </source>
</evidence>
<protein>
    <recommendedName>
        <fullName evidence="4">DUF3151 domain-containing protein</fullName>
    </recommendedName>
</protein>
<feature type="region of interest" description="Disordered" evidence="1">
    <location>
        <begin position="1"/>
        <end position="21"/>
    </location>
</feature>
<dbReference type="PIRSF" id="PIRSF017349">
    <property type="entry name" value="UCP017349"/>
    <property type="match status" value="1"/>
</dbReference>
<accession>A0A097IE49</accession>
<evidence type="ECO:0008006" key="4">
    <source>
        <dbReference type="Google" id="ProtNLM"/>
    </source>
</evidence>
<keyword evidence="3" id="KW-1185">Reference proteome</keyword>
<dbReference type="AlphaFoldDB" id="A0A097IE49"/>
<dbReference type="Pfam" id="PF11349">
    <property type="entry name" value="DUF3151"/>
    <property type="match status" value="1"/>
</dbReference>
<dbReference type="EMBL" id="CP006764">
    <property type="protein sequence ID" value="AIT60418.1"/>
    <property type="molecule type" value="Genomic_DNA"/>
</dbReference>
<proteinExistence type="predicted"/>
<gene>
    <name evidence="2" type="ORF">CDOO_03510</name>
</gene>
<organism evidence="2 3">
    <name type="scientific">Corynebacterium doosanense CAU 212 = DSM 45436</name>
    <dbReference type="NCBI Taxonomy" id="558173"/>
    <lineage>
        <taxon>Bacteria</taxon>
        <taxon>Bacillati</taxon>
        <taxon>Actinomycetota</taxon>
        <taxon>Actinomycetes</taxon>
        <taxon>Mycobacteriales</taxon>
        <taxon>Corynebacteriaceae</taxon>
        <taxon>Corynebacterium</taxon>
    </lineage>
</organism>
<dbReference type="InterPro" id="IPR014487">
    <property type="entry name" value="DUF3151"/>
</dbReference>
<dbReference type="Proteomes" id="UP000029914">
    <property type="component" value="Chromosome"/>
</dbReference>
<sequence>MDINDMLAPAPVELPQDPAAGKDLTDPATLIAHPQSPLAWAVRAETALAAAESDEDKLATYAFARTGYHRSLDRLRANGWKGWGPVPFTHEPNQGVLRAIATLALAARAIGENDEYDRCRQMLSDADPASVEKLLDA</sequence>
<reference evidence="2 3" key="1">
    <citation type="submission" date="2013-09" db="EMBL/GenBank/DDBJ databases">
        <title>Complete genome sequence of Corynebacterium doosanense CAU 212(T) (=DSM 45436(T)), isolated from activated sludge.</title>
        <authorList>
            <person name="Schaffert L."/>
            <person name="Albersmeier A."/>
            <person name="Kalinowski J."/>
            <person name="Ruckert C."/>
        </authorList>
    </citation>
    <scope>NUCLEOTIDE SEQUENCE [LARGE SCALE GENOMIC DNA]</scope>
    <source>
        <strain evidence="2 3">CAU 212</strain>
    </source>
</reference>
<dbReference type="RefSeq" id="WP_018021158.1">
    <property type="nucleotide sequence ID" value="NZ_AQUX01000002.1"/>
</dbReference>
<dbReference type="KEGG" id="cdo:CDOO_03510"/>
<name>A0A097IE49_9CORY</name>
<evidence type="ECO:0000313" key="3">
    <source>
        <dbReference type="Proteomes" id="UP000029914"/>
    </source>
</evidence>
<evidence type="ECO:0000313" key="2">
    <source>
        <dbReference type="EMBL" id="AIT60418.1"/>
    </source>
</evidence>
<dbReference type="STRING" id="558173.CDOO_03510"/>